<keyword evidence="1" id="KW-0472">Membrane</keyword>
<evidence type="ECO:0000313" key="2">
    <source>
        <dbReference type="EMBL" id="SPD63015.1"/>
    </source>
</evidence>
<dbReference type="Proteomes" id="UP000254259">
    <property type="component" value="Chromosome CBM2636"/>
</dbReference>
<name>A0A9Q7XQB4_9BURK</name>
<feature type="transmembrane region" description="Helical" evidence="1">
    <location>
        <begin position="41"/>
        <end position="65"/>
    </location>
</feature>
<accession>A0A9Q7XQB4</accession>
<feature type="transmembrane region" description="Helical" evidence="1">
    <location>
        <begin position="180"/>
        <end position="200"/>
    </location>
</feature>
<proteinExistence type="predicted"/>
<gene>
    <name evidence="2" type="ORF">CBM2636_10031</name>
</gene>
<evidence type="ECO:0000256" key="1">
    <source>
        <dbReference type="SAM" id="Phobius"/>
    </source>
</evidence>
<sequence length="227" mass="24309">MHDGVRGRDLLALDGLLEDLHRVVSESETRSIASSSLGERLLRWMSVIGLAAGWAISAGVSWGILSKGDNFALALLVLGAIATTMSALGAVLRTVREWKALEADTMGSVGKNMSCWYEAIGKIRTAYSRKQIVFAQGYVADVAAQARGRLSFFVGALEKVGVIPLLASTAVALANFSKDGAVPLLWCTAAAVAGLFYLLAMRLVDIAFMLERFALILKHATAEQDKH</sequence>
<dbReference type="AlphaFoldDB" id="A0A9Q7XQB4"/>
<protein>
    <submittedName>
        <fullName evidence="2">Uncharacterized protein</fullName>
    </submittedName>
</protein>
<keyword evidence="1" id="KW-0812">Transmembrane</keyword>
<feature type="transmembrane region" description="Helical" evidence="1">
    <location>
        <begin position="71"/>
        <end position="92"/>
    </location>
</feature>
<dbReference type="EMBL" id="LT984813">
    <property type="protein sequence ID" value="SPD63015.1"/>
    <property type="molecule type" value="Genomic_DNA"/>
</dbReference>
<organism evidence="2 3">
    <name type="scientific">Cupriavidus taiwanensis</name>
    <dbReference type="NCBI Taxonomy" id="164546"/>
    <lineage>
        <taxon>Bacteria</taxon>
        <taxon>Pseudomonadati</taxon>
        <taxon>Pseudomonadota</taxon>
        <taxon>Betaproteobacteria</taxon>
        <taxon>Burkholderiales</taxon>
        <taxon>Burkholderiaceae</taxon>
        <taxon>Cupriavidus</taxon>
    </lineage>
</organism>
<feature type="transmembrane region" description="Helical" evidence="1">
    <location>
        <begin position="152"/>
        <end position="174"/>
    </location>
</feature>
<keyword evidence="1" id="KW-1133">Transmembrane helix</keyword>
<reference evidence="2 3" key="1">
    <citation type="submission" date="2018-01" db="EMBL/GenBank/DDBJ databases">
        <authorList>
            <person name="Clerissi C."/>
        </authorList>
    </citation>
    <scope>NUCLEOTIDE SEQUENCE [LARGE SCALE GENOMIC DNA]</scope>
    <source>
        <strain evidence="2">Cupriavidus taiwanensis SWF 66322</strain>
    </source>
</reference>
<evidence type="ECO:0000313" key="3">
    <source>
        <dbReference type="Proteomes" id="UP000254259"/>
    </source>
</evidence>